<evidence type="ECO:0000313" key="5">
    <source>
        <dbReference type="Proteomes" id="UP000887013"/>
    </source>
</evidence>
<dbReference type="Pfam" id="PF03221">
    <property type="entry name" value="HTH_Tnp_Tc5"/>
    <property type="match status" value="1"/>
</dbReference>
<accession>A0A8X6Q7V4</accession>
<feature type="domain" description="HTH CENPB-type" evidence="3">
    <location>
        <begin position="1"/>
        <end position="72"/>
    </location>
</feature>
<gene>
    <name evidence="4" type="ORF">NPIL_329021</name>
</gene>
<comment type="caution">
    <text evidence="4">The sequence shown here is derived from an EMBL/GenBank/DDBJ whole genome shotgun (WGS) entry which is preliminary data.</text>
</comment>
<dbReference type="InterPro" id="IPR006600">
    <property type="entry name" value="HTH_CenpB_DNA-bd_dom"/>
</dbReference>
<keyword evidence="2" id="KW-0238">DNA-binding</keyword>
<organism evidence="4 5">
    <name type="scientific">Nephila pilipes</name>
    <name type="common">Giant wood spider</name>
    <name type="synonym">Nephila maculata</name>
    <dbReference type="NCBI Taxonomy" id="299642"/>
    <lineage>
        <taxon>Eukaryota</taxon>
        <taxon>Metazoa</taxon>
        <taxon>Ecdysozoa</taxon>
        <taxon>Arthropoda</taxon>
        <taxon>Chelicerata</taxon>
        <taxon>Arachnida</taxon>
        <taxon>Araneae</taxon>
        <taxon>Araneomorphae</taxon>
        <taxon>Entelegynae</taxon>
        <taxon>Araneoidea</taxon>
        <taxon>Nephilidae</taxon>
        <taxon>Nephila</taxon>
    </lineage>
</organism>
<dbReference type="Proteomes" id="UP000887013">
    <property type="component" value="Unassembled WGS sequence"/>
</dbReference>
<dbReference type="EMBL" id="BMAW01125201">
    <property type="protein sequence ID" value="GFU11323.1"/>
    <property type="molecule type" value="Genomic_DNA"/>
</dbReference>
<dbReference type="SMART" id="SM00674">
    <property type="entry name" value="CENPB"/>
    <property type="match status" value="1"/>
</dbReference>
<proteinExistence type="predicted"/>
<dbReference type="AlphaFoldDB" id="A0A8X6Q7V4"/>
<dbReference type="GO" id="GO:0003677">
    <property type="term" value="F:DNA binding"/>
    <property type="evidence" value="ECO:0007669"/>
    <property type="project" value="UniProtKB-KW"/>
</dbReference>
<reference evidence="4" key="1">
    <citation type="submission" date="2020-08" db="EMBL/GenBank/DDBJ databases">
        <title>Multicomponent nature underlies the extraordinary mechanical properties of spider dragline silk.</title>
        <authorList>
            <person name="Kono N."/>
            <person name="Nakamura H."/>
            <person name="Mori M."/>
            <person name="Yoshida Y."/>
            <person name="Ohtoshi R."/>
            <person name="Malay A.D."/>
            <person name="Moran D.A.P."/>
            <person name="Tomita M."/>
            <person name="Numata K."/>
            <person name="Arakawa K."/>
        </authorList>
    </citation>
    <scope>NUCLEOTIDE SEQUENCE</scope>
</reference>
<dbReference type="GO" id="GO:0005634">
    <property type="term" value="C:nucleus"/>
    <property type="evidence" value="ECO:0007669"/>
    <property type="project" value="UniProtKB-SubCell"/>
</dbReference>
<dbReference type="Gene3D" id="1.10.10.60">
    <property type="entry name" value="Homeodomain-like"/>
    <property type="match status" value="1"/>
</dbReference>
<dbReference type="PROSITE" id="PS51253">
    <property type="entry name" value="HTH_CENPB"/>
    <property type="match status" value="1"/>
</dbReference>
<comment type="subcellular location">
    <subcellularLocation>
        <location evidence="1">Nucleus</location>
    </subcellularLocation>
</comment>
<protein>
    <recommendedName>
        <fullName evidence="3">HTH CENPB-type domain-containing protein</fullName>
    </recommendedName>
</protein>
<dbReference type="OrthoDB" id="6430249at2759"/>
<evidence type="ECO:0000256" key="2">
    <source>
        <dbReference type="ARBA" id="ARBA00023125"/>
    </source>
</evidence>
<name>A0A8X6Q7V4_NEPPI</name>
<sequence length="78" mass="8781">MKKACKMSTYSELERVLSSQYDQVRASNILVDGNILPEKAREIAASNGTDTFSAPNGWLSRFKIRYGDDVMQMKSDCI</sequence>
<evidence type="ECO:0000313" key="4">
    <source>
        <dbReference type="EMBL" id="GFU11323.1"/>
    </source>
</evidence>
<dbReference type="SUPFAM" id="SSF46689">
    <property type="entry name" value="Homeodomain-like"/>
    <property type="match status" value="1"/>
</dbReference>
<keyword evidence="5" id="KW-1185">Reference proteome</keyword>
<dbReference type="InterPro" id="IPR009057">
    <property type="entry name" value="Homeodomain-like_sf"/>
</dbReference>
<evidence type="ECO:0000259" key="3">
    <source>
        <dbReference type="PROSITE" id="PS51253"/>
    </source>
</evidence>
<evidence type="ECO:0000256" key="1">
    <source>
        <dbReference type="ARBA" id="ARBA00004123"/>
    </source>
</evidence>